<evidence type="ECO:0000313" key="2">
    <source>
        <dbReference type="EMBL" id="ANK13682.1"/>
    </source>
</evidence>
<dbReference type="STRING" id="1112.A9D12_12835"/>
<proteinExistence type="predicted"/>
<dbReference type="InterPro" id="IPR038740">
    <property type="entry name" value="BioF2-like_GNAT_dom"/>
</dbReference>
<dbReference type="AlphaFoldDB" id="A0A192D737"/>
<reference evidence="2 3" key="1">
    <citation type="submission" date="2016-05" db="EMBL/GenBank/DDBJ databases">
        <title>Compelete Genome Sequence of Bacteriochlorophyll-Synthesizing Bacterium Porphyrobacter neustonensis DSM 9434.</title>
        <authorList>
            <person name="Shi X.-L."/>
            <person name="Wu Y.-H."/>
            <person name="Cheng H."/>
            <person name="Xu L."/>
            <person name="Zhang X.-Q."/>
            <person name="Wang C.-S."/>
            <person name="Xu X.-W."/>
        </authorList>
    </citation>
    <scope>NUCLEOTIDE SEQUENCE [LARGE SCALE GENOMIC DNA]</scope>
    <source>
        <strain evidence="2 3">DSM 9434</strain>
    </source>
</reference>
<dbReference type="EMBL" id="CP016033">
    <property type="protein sequence ID" value="ANK13682.1"/>
    <property type="molecule type" value="Genomic_DNA"/>
</dbReference>
<accession>A0A192D737</accession>
<evidence type="ECO:0000259" key="1">
    <source>
        <dbReference type="Pfam" id="PF13480"/>
    </source>
</evidence>
<dbReference type="SUPFAM" id="SSF55729">
    <property type="entry name" value="Acyl-CoA N-acyltransferases (Nat)"/>
    <property type="match status" value="1"/>
</dbReference>
<feature type="domain" description="BioF2-like acetyltransferase" evidence="1">
    <location>
        <begin position="157"/>
        <end position="279"/>
    </location>
</feature>
<name>A0A192D737_9SPHN</name>
<dbReference type="KEGG" id="pns:A9D12_12835"/>
<dbReference type="Pfam" id="PF13480">
    <property type="entry name" value="Acetyltransf_6"/>
    <property type="match status" value="1"/>
</dbReference>
<dbReference type="Proteomes" id="UP000078263">
    <property type="component" value="Chromosome"/>
</dbReference>
<gene>
    <name evidence="2" type="ORF">A9D12_12835</name>
</gene>
<keyword evidence="3" id="KW-1185">Reference proteome</keyword>
<evidence type="ECO:0000313" key="3">
    <source>
        <dbReference type="Proteomes" id="UP000078263"/>
    </source>
</evidence>
<sequence>MQALTGAQGRASVPGPFDRTEWFALLAQTGLLPLVVTASDSGETAALALTESGGRIAGLRNWYSFIWRAAAPASPAGDRLLEAMARSLRHRGWRVTLEPVPGEDGAADQLARAFCAAGWTVQVEPCDTNHVLPVRGRSFAEYWQTRPGALRTTLKRKAGKVAVEVLTRFDPAVWAEYEAIYAASWKPAEDYPAMLRSFAEAEGAAGRLRMGIARADGMAVAAQVWTVENSVAYIHKLAHLESHKQLSAGTTLSAALFRHVIDIDQTALIDFGTGDQSYKADWMEAVRPRYRIDCLDPRQPRAWAPLAKRNLANLRGLAKLAPARSHG</sequence>
<organism evidence="2 3">
    <name type="scientific">Erythrobacter neustonensis</name>
    <dbReference type="NCBI Taxonomy" id="1112"/>
    <lineage>
        <taxon>Bacteria</taxon>
        <taxon>Pseudomonadati</taxon>
        <taxon>Pseudomonadota</taxon>
        <taxon>Alphaproteobacteria</taxon>
        <taxon>Sphingomonadales</taxon>
        <taxon>Erythrobacteraceae</taxon>
        <taxon>Erythrobacter/Porphyrobacter group</taxon>
        <taxon>Erythrobacter</taxon>
    </lineage>
</organism>
<dbReference type="OrthoDB" id="8334427at2"/>
<dbReference type="InterPro" id="IPR016181">
    <property type="entry name" value="Acyl_CoA_acyltransferase"/>
</dbReference>
<protein>
    <recommendedName>
        <fullName evidence="1">BioF2-like acetyltransferase domain-containing protein</fullName>
    </recommendedName>
</protein>